<dbReference type="Proteomes" id="UP000004221">
    <property type="component" value="Unassembled WGS sequence"/>
</dbReference>
<sequence>MMSSTQPHADVSILERGNIFFFYRPKKGITHPKNPDDLERVYFMLLPDDQHRHQNRLFDVAHGVFPQIKPGEALPEERDWAFVMDVGHDPKAVLNDLEKDVRARAEPSGQRARPWARPAGEGRYALATHVGHTHLVYYLSKPQHPGEVQEALKVDPEASYIISVKQPYAPSEIELSEKPSYPDELRNLFDGHHWIPLVPTDFLDYKYTQILLIGARKDVGKELGITLDADKENAAAKAVIQMLQEDAKQAKVYGVDLLEPLQEGHWE</sequence>
<keyword evidence="2" id="KW-1185">Reference proteome</keyword>
<dbReference type="PANTHER" id="PTHR34776">
    <property type="entry name" value="F17F16.3 PROTEIN"/>
    <property type="match status" value="1"/>
</dbReference>
<comment type="caution">
    <text evidence="1">The sequence shown here is derived from an EMBL/GenBank/DDBJ whole genome shotgun (WGS) entry which is preliminary data.</text>
</comment>
<protein>
    <submittedName>
        <fullName evidence="1">Uncharacterized protein</fullName>
    </submittedName>
</protein>
<dbReference type="AlphaFoldDB" id="I4EF93"/>
<gene>
    <name evidence="1" type="ORF">NITHO_2230011</name>
</gene>
<dbReference type="PANTHER" id="PTHR34776:SF1">
    <property type="entry name" value="F17F16.3 PROTEIN"/>
    <property type="match status" value="1"/>
</dbReference>
<proteinExistence type="predicted"/>
<evidence type="ECO:0000313" key="2">
    <source>
        <dbReference type="Proteomes" id="UP000004221"/>
    </source>
</evidence>
<organism evidence="1 2">
    <name type="scientific">Nitrolancea hollandica Lb</name>
    <dbReference type="NCBI Taxonomy" id="1129897"/>
    <lineage>
        <taxon>Bacteria</taxon>
        <taxon>Pseudomonadati</taxon>
        <taxon>Thermomicrobiota</taxon>
        <taxon>Thermomicrobia</taxon>
        <taxon>Sphaerobacterales</taxon>
        <taxon>Sphaerobacterineae</taxon>
        <taxon>Sphaerobacteraceae</taxon>
        <taxon>Nitrolancea</taxon>
    </lineage>
</organism>
<name>I4EF93_9BACT</name>
<evidence type="ECO:0000313" key="1">
    <source>
        <dbReference type="EMBL" id="CCF83355.1"/>
    </source>
</evidence>
<dbReference type="EMBL" id="CAGS01000139">
    <property type="protein sequence ID" value="CCF83355.1"/>
    <property type="molecule type" value="Genomic_DNA"/>
</dbReference>
<accession>I4EF93</accession>
<reference evidence="1 2" key="1">
    <citation type="journal article" date="2012" name="ISME J.">
        <title>Nitrification expanded: discovery, physiology and genomics of a nitrite-oxidizing bacterium from the phylum Chloroflexi.</title>
        <authorList>
            <person name="Sorokin D.Y."/>
            <person name="Lucker S."/>
            <person name="Vejmelkova D."/>
            <person name="Kostrikina N.A."/>
            <person name="Kleerebezem R."/>
            <person name="Rijpstra W.I."/>
            <person name="Damste J.S."/>
            <person name="Le Paslier D."/>
            <person name="Muyzer G."/>
            <person name="Wagner M."/>
            <person name="van Loosdrecht M.C."/>
            <person name="Daims H."/>
        </authorList>
    </citation>
    <scope>NUCLEOTIDE SEQUENCE [LARGE SCALE GENOMIC DNA]</scope>
    <source>
        <strain evidence="2">none</strain>
    </source>
</reference>